<proteinExistence type="predicted"/>
<comment type="caution">
    <text evidence="1">The sequence shown here is derived from an EMBL/GenBank/DDBJ whole genome shotgun (WGS) entry which is preliminary data.</text>
</comment>
<sequence>MLEPPAGFVSAIASDELKVAEIYDLTLLSGDKFYFTSHDKDLVWGDSQKVYVSIPIIREKLSSHINMQAQQVTLMLAGISSELTAFLQQD</sequence>
<dbReference type="EMBL" id="BART01001550">
    <property type="protein sequence ID" value="GAG70772.1"/>
    <property type="molecule type" value="Genomic_DNA"/>
</dbReference>
<evidence type="ECO:0000313" key="1">
    <source>
        <dbReference type="EMBL" id="GAG70772.1"/>
    </source>
</evidence>
<name>X1AMU6_9ZZZZ</name>
<accession>X1AMU6</accession>
<dbReference type="AlphaFoldDB" id="X1AMU6"/>
<gene>
    <name evidence="1" type="ORF">S01H4_05371</name>
</gene>
<organism evidence="1">
    <name type="scientific">marine sediment metagenome</name>
    <dbReference type="NCBI Taxonomy" id="412755"/>
    <lineage>
        <taxon>unclassified sequences</taxon>
        <taxon>metagenomes</taxon>
        <taxon>ecological metagenomes</taxon>
    </lineage>
</organism>
<protein>
    <submittedName>
        <fullName evidence="1">Uncharacterized protein</fullName>
    </submittedName>
</protein>
<reference evidence="1" key="1">
    <citation type="journal article" date="2014" name="Front. Microbiol.">
        <title>High frequency of phylogenetically diverse reductive dehalogenase-homologous genes in deep subseafloor sedimentary metagenomes.</title>
        <authorList>
            <person name="Kawai M."/>
            <person name="Futagami T."/>
            <person name="Toyoda A."/>
            <person name="Takaki Y."/>
            <person name="Nishi S."/>
            <person name="Hori S."/>
            <person name="Arai W."/>
            <person name="Tsubouchi T."/>
            <person name="Morono Y."/>
            <person name="Uchiyama I."/>
            <person name="Ito T."/>
            <person name="Fujiyama A."/>
            <person name="Inagaki F."/>
            <person name="Takami H."/>
        </authorList>
    </citation>
    <scope>NUCLEOTIDE SEQUENCE</scope>
    <source>
        <strain evidence="1">Expedition CK06-06</strain>
    </source>
</reference>
<feature type="non-terminal residue" evidence="1">
    <location>
        <position position="90"/>
    </location>
</feature>
<dbReference type="Pfam" id="PF09931">
    <property type="entry name" value="Phage_phiJL001_Gp84_N"/>
    <property type="match status" value="1"/>
</dbReference>